<evidence type="ECO:0000256" key="5">
    <source>
        <dbReference type="ARBA" id="ARBA00022989"/>
    </source>
</evidence>
<evidence type="ECO:0000259" key="11">
    <source>
        <dbReference type="Pfam" id="PF24576"/>
    </source>
</evidence>
<evidence type="ECO:0000256" key="3">
    <source>
        <dbReference type="ARBA" id="ARBA00022475"/>
    </source>
</evidence>
<reference evidence="12 13" key="1">
    <citation type="submission" date="2015-09" db="EMBL/GenBank/DDBJ databases">
        <title>Trachymyrmex cornetzi WGS genome.</title>
        <authorList>
            <person name="Nygaard S."/>
            <person name="Hu H."/>
            <person name="Boomsma J."/>
            <person name="Zhang G."/>
        </authorList>
    </citation>
    <scope>NUCLEOTIDE SEQUENCE [LARGE SCALE GENOMIC DNA]</scope>
    <source>
        <strain evidence="12">Tcor2-1</strain>
        <tissue evidence="12">Whole body</tissue>
    </source>
</reference>
<organism evidence="12 13">
    <name type="scientific">Trachymyrmex cornetzi</name>
    <dbReference type="NCBI Taxonomy" id="471704"/>
    <lineage>
        <taxon>Eukaryota</taxon>
        <taxon>Metazoa</taxon>
        <taxon>Ecdysozoa</taxon>
        <taxon>Arthropoda</taxon>
        <taxon>Hexapoda</taxon>
        <taxon>Insecta</taxon>
        <taxon>Pterygota</taxon>
        <taxon>Neoptera</taxon>
        <taxon>Endopterygota</taxon>
        <taxon>Hymenoptera</taxon>
        <taxon>Apocrita</taxon>
        <taxon>Aculeata</taxon>
        <taxon>Formicoidea</taxon>
        <taxon>Formicidae</taxon>
        <taxon>Myrmicinae</taxon>
        <taxon>Trachymyrmex</taxon>
    </lineage>
</organism>
<evidence type="ECO:0000256" key="1">
    <source>
        <dbReference type="ARBA" id="ARBA00004651"/>
    </source>
</evidence>
<keyword evidence="5 9" id="KW-1133">Transmembrane helix</keyword>
<dbReference type="GO" id="GO:0050906">
    <property type="term" value="P:detection of stimulus involved in sensory perception"/>
    <property type="evidence" value="ECO:0007669"/>
    <property type="project" value="UniProtKB-ARBA"/>
</dbReference>
<evidence type="ECO:0000256" key="8">
    <source>
        <dbReference type="ARBA" id="ARBA00023180"/>
    </source>
</evidence>
<dbReference type="PANTHER" id="PTHR42643">
    <property type="entry name" value="IONOTROPIC RECEPTOR 20A-RELATED"/>
    <property type="match status" value="1"/>
</dbReference>
<dbReference type="Pfam" id="PF24576">
    <property type="entry name" value="IR75A_N"/>
    <property type="match status" value="1"/>
</dbReference>
<sequence>MTIRFHETPQNVIGVMEVHSQIVPSIRNLFYFKLHLFIKKNKRYLSKALLDTPSRAHSKRMFVAPTKWLLFQDRKTIIDNDNINLTFTYDDSVLEIFEEMAIYPDSDVILARRFDGDFLELLSIYRPSPQRGVIWENRGNWTIENGLKMSTFDVTSARRKNLQQTALKSCLVMTDPNTINHLTDFEDKSVDPVTKANYPWILYLVNRMNATISFEVTNSWGYRTENGSWSGMIGMLERREIDIGGTATFLVPERIGVVQYIQLYTHTGSRFVFRRPLLSTVSNIFILPFQRNVWIAIAIFLVLVFCLLYLSIKWEYNRDRMTKSAAYWNQLNPSKPTISDNLLILLGAFSQQGYSYEPYRVSSRIVTLMLLLASLSLYAAYTANIVNLLQSTTDSIKTLSDLLNSPLKLGVQDVVYNRHYFRSFQDSVRKTILEQRIEPKGSKSNWMSVEEGVRRVRNELFAFHGEIGTAYQLMQDTYLEEEKCGLTEIDFLNVLYPLLVIQEQSPYSEIIKTGALKLREYGLKYREEYRLYTRKPVCASQTSFITIGFTECYFALVTMGYGILLCVIVFAFELLWHKR</sequence>
<dbReference type="InterPro" id="IPR001320">
    <property type="entry name" value="Iontro_rcpt_C"/>
</dbReference>
<evidence type="ECO:0000256" key="7">
    <source>
        <dbReference type="ARBA" id="ARBA00023170"/>
    </source>
</evidence>
<keyword evidence="3" id="KW-1003">Cell membrane</keyword>
<dbReference type="GO" id="GO:0005886">
    <property type="term" value="C:plasma membrane"/>
    <property type="evidence" value="ECO:0007669"/>
    <property type="project" value="UniProtKB-SubCell"/>
</dbReference>
<comment type="subcellular location">
    <subcellularLocation>
        <location evidence="1">Cell membrane</location>
        <topology evidence="1">Multi-pass membrane protein</topology>
    </subcellularLocation>
</comment>
<dbReference type="Pfam" id="PF00060">
    <property type="entry name" value="Lig_chan"/>
    <property type="match status" value="1"/>
</dbReference>
<dbReference type="GO" id="GO:0015276">
    <property type="term" value="F:ligand-gated monoatomic ion channel activity"/>
    <property type="evidence" value="ECO:0007669"/>
    <property type="project" value="InterPro"/>
</dbReference>
<feature type="transmembrane region" description="Helical" evidence="9">
    <location>
        <begin position="293"/>
        <end position="312"/>
    </location>
</feature>
<dbReference type="STRING" id="471704.A0A195E4B6"/>
<dbReference type="InterPro" id="IPR052192">
    <property type="entry name" value="Insect_Ionotropic_Sensory_Rcpt"/>
</dbReference>
<feature type="domain" description="Ionotropic glutamate receptor C-terminal" evidence="10">
    <location>
        <begin position="292"/>
        <end position="436"/>
    </location>
</feature>
<feature type="transmembrane region" description="Helical" evidence="9">
    <location>
        <begin position="361"/>
        <end position="381"/>
    </location>
</feature>
<keyword evidence="6 9" id="KW-0472">Membrane</keyword>
<accession>A0A195E4B6</accession>
<keyword evidence="4 9" id="KW-0812">Transmembrane</keyword>
<proteinExistence type="inferred from homology"/>
<evidence type="ECO:0000256" key="2">
    <source>
        <dbReference type="ARBA" id="ARBA00008685"/>
    </source>
</evidence>
<keyword evidence="13" id="KW-1185">Reference proteome</keyword>
<dbReference type="EMBL" id="KQ979657">
    <property type="protein sequence ID" value="KYN19926.1"/>
    <property type="molecule type" value="Genomic_DNA"/>
</dbReference>
<dbReference type="Gene3D" id="1.10.287.70">
    <property type="match status" value="1"/>
</dbReference>
<comment type="similarity">
    <text evidence="2">Belongs to the glutamate-gated ion channel (TC 1.A.10.1) family.</text>
</comment>
<evidence type="ECO:0000259" key="10">
    <source>
        <dbReference type="Pfam" id="PF00060"/>
    </source>
</evidence>
<dbReference type="PANTHER" id="PTHR42643:SF33">
    <property type="entry name" value="GLUTAMATE RECEPTOR 2-LIKE PROTEIN"/>
    <property type="match status" value="1"/>
</dbReference>
<dbReference type="SUPFAM" id="SSF53850">
    <property type="entry name" value="Periplasmic binding protein-like II"/>
    <property type="match status" value="1"/>
</dbReference>
<evidence type="ECO:0000313" key="13">
    <source>
        <dbReference type="Proteomes" id="UP000078492"/>
    </source>
</evidence>
<evidence type="ECO:0000256" key="9">
    <source>
        <dbReference type="SAM" id="Phobius"/>
    </source>
</evidence>
<evidence type="ECO:0000313" key="12">
    <source>
        <dbReference type="EMBL" id="KYN19926.1"/>
    </source>
</evidence>
<dbReference type="AlphaFoldDB" id="A0A195E4B6"/>
<evidence type="ECO:0000256" key="4">
    <source>
        <dbReference type="ARBA" id="ARBA00022692"/>
    </source>
</evidence>
<gene>
    <name evidence="12" type="ORF">ALC57_07695</name>
</gene>
<feature type="transmembrane region" description="Helical" evidence="9">
    <location>
        <begin position="553"/>
        <end position="576"/>
    </location>
</feature>
<keyword evidence="8" id="KW-0325">Glycoprotein</keyword>
<dbReference type="Gene3D" id="3.40.190.10">
    <property type="entry name" value="Periplasmic binding protein-like II"/>
    <property type="match status" value="1"/>
</dbReference>
<keyword evidence="7 12" id="KW-0675">Receptor</keyword>
<evidence type="ECO:0000256" key="6">
    <source>
        <dbReference type="ARBA" id="ARBA00023136"/>
    </source>
</evidence>
<dbReference type="InterPro" id="IPR057074">
    <property type="entry name" value="IR75A_N"/>
</dbReference>
<dbReference type="Proteomes" id="UP000078492">
    <property type="component" value="Unassembled WGS sequence"/>
</dbReference>
<name>A0A195E4B6_9HYME</name>
<feature type="domain" description="Ionotropic receptor 75a N-terminal" evidence="11">
    <location>
        <begin position="37"/>
        <end position="169"/>
    </location>
</feature>
<protein>
    <submittedName>
        <fullName evidence="12">Glutamate receptor U1</fullName>
    </submittedName>
</protein>